<comment type="cofactor">
    <cofactor evidence="2">
        <name>heme b</name>
        <dbReference type="ChEBI" id="CHEBI:60344"/>
    </cofactor>
</comment>
<dbReference type="PROSITE" id="PS50873">
    <property type="entry name" value="PEROXIDASE_4"/>
    <property type="match status" value="1"/>
</dbReference>
<dbReference type="AlphaFoldDB" id="A0AAP0I8M2"/>
<evidence type="ECO:0000256" key="4">
    <source>
        <dbReference type="ARBA" id="ARBA00022617"/>
    </source>
</evidence>
<evidence type="ECO:0000259" key="10">
    <source>
        <dbReference type="PROSITE" id="PS50873"/>
    </source>
</evidence>
<evidence type="ECO:0000256" key="1">
    <source>
        <dbReference type="ARBA" id="ARBA00000189"/>
    </source>
</evidence>
<evidence type="ECO:0000256" key="5">
    <source>
        <dbReference type="ARBA" id="ARBA00022723"/>
    </source>
</evidence>
<protein>
    <recommendedName>
        <fullName evidence="10">Plant heme peroxidase family profile domain-containing protein</fullName>
    </recommendedName>
</protein>
<comment type="cofactor">
    <cofactor evidence="8">
        <name>Ca(2+)</name>
        <dbReference type="ChEBI" id="CHEBI:29108"/>
    </cofactor>
    <text evidence="8">Binds 2 calcium ions per subunit.</text>
</comment>
<feature type="binding site" evidence="8">
    <location>
        <position position="64"/>
    </location>
    <ligand>
        <name>Ca(2+)</name>
        <dbReference type="ChEBI" id="CHEBI:29108"/>
        <label>2</label>
    </ligand>
</feature>
<proteinExistence type="inferred from homology"/>
<evidence type="ECO:0000256" key="2">
    <source>
        <dbReference type="ARBA" id="ARBA00001970"/>
    </source>
</evidence>
<name>A0AAP0I8M2_9MAGN</name>
<evidence type="ECO:0000313" key="11">
    <source>
        <dbReference type="EMBL" id="KAK9110652.1"/>
    </source>
</evidence>
<feature type="binding site" evidence="8">
    <location>
        <position position="72"/>
    </location>
    <ligand>
        <name>Ca(2+)</name>
        <dbReference type="ChEBI" id="CHEBI:29108"/>
        <label>2</label>
    </ligand>
</feature>
<evidence type="ECO:0000256" key="9">
    <source>
        <dbReference type="RuleBase" id="RU004241"/>
    </source>
</evidence>
<evidence type="ECO:0000256" key="7">
    <source>
        <dbReference type="ARBA" id="ARBA00023004"/>
    </source>
</evidence>
<dbReference type="Proteomes" id="UP001417504">
    <property type="component" value="Unassembled WGS sequence"/>
</dbReference>
<keyword evidence="12" id="KW-1185">Reference proteome</keyword>
<keyword evidence="3" id="KW-0575">Peroxidase</keyword>
<dbReference type="Gene3D" id="1.10.520.10">
    <property type="match status" value="1"/>
</dbReference>
<keyword evidence="8" id="KW-0106">Calcium</keyword>
<comment type="similarity">
    <text evidence="9">Belongs to the peroxidase family.</text>
</comment>
<keyword evidence="6" id="KW-0560">Oxidoreductase</keyword>
<keyword evidence="5 8" id="KW-0479">Metal-binding</keyword>
<sequence>MHKTSSPLRSHHWDRSVPILQQQTLQLQHYDHNGADPTIDPTFVPQLRALCPQNGDGSRRVALDTGSQNTFDDSYFKNLKNGRGVLESDQKLWTDPATRTIVQRYSGTIRGLFGLRFSVEFARSMVKMSNVGVKTGSQGQIRRVCTAIN</sequence>
<dbReference type="InterPro" id="IPR000823">
    <property type="entry name" value="Peroxidase_pln"/>
</dbReference>
<reference evidence="11 12" key="1">
    <citation type="submission" date="2024-01" db="EMBL/GenBank/DDBJ databases">
        <title>Genome assemblies of Stephania.</title>
        <authorList>
            <person name="Yang L."/>
        </authorList>
    </citation>
    <scope>NUCLEOTIDE SEQUENCE [LARGE SCALE GENOMIC DNA]</scope>
    <source>
        <strain evidence="11">QJT</strain>
        <tissue evidence="11">Leaf</tissue>
    </source>
</reference>
<gene>
    <name evidence="11" type="ORF">Sjap_018712</name>
</gene>
<dbReference type="EMBL" id="JBBNAE010000007">
    <property type="protein sequence ID" value="KAK9110652.1"/>
    <property type="molecule type" value="Genomic_DNA"/>
</dbReference>
<dbReference type="GO" id="GO:0046872">
    <property type="term" value="F:metal ion binding"/>
    <property type="evidence" value="ECO:0007669"/>
    <property type="project" value="UniProtKB-KW"/>
</dbReference>
<dbReference type="Gene3D" id="1.10.420.10">
    <property type="entry name" value="Peroxidase, domain 2"/>
    <property type="match status" value="1"/>
</dbReference>
<dbReference type="GO" id="GO:0006979">
    <property type="term" value="P:response to oxidative stress"/>
    <property type="evidence" value="ECO:0007669"/>
    <property type="project" value="InterPro"/>
</dbReference>
<dbReference type="GO" id="GO:0140825">
    <property type="term" value="F:lactoperoxidase activity"/>
    <property type="evidence" value="ECO:0007669"/>
    <property type="project" value="UniProtKB-EC"/>
</dbReference>
<evidence type="ECO:0000256" key="8">
    <source>
        <dbReference type="PIRSR" id="PIRSR600823-3"/>
    </source>
</evidence>
<organism evidence="11 12">
    <name type="scientific">Stephania japonica</name>
    <dbReference type="NCBI Taxonomy" id="461633"/>
    <lineage>
        <taxon>Eukaryota</taxon>
        <taxon>Viridiplantae</taxon>
        <taxon>Streptophyta</taxon>
        <taxon>Embryophyta</taxon>
        <taxon>Tracheophyta</taxon>
        <taxon>Spermatophyta</taxon>
        <taxon>Magnoliopsida</taxon>
        <taxon>Ranunculales</taxon>
        <taxon>Menispermaceae</taxon>
        <taxon>Menispermoideae</taxon>
        <taxon>Cissampelideae</taxon>
        <taxon>Stephania</taxon>
    </lineage>
</organism>
<dbReference type="InterPro" id="IPR010255">
    <property type="entry name" value="Haem_peroxidase_sf"/>
</dbReference>
<keyword evidence="7" id="KW-0408">Iron</keyword>
<comment type="caution">
    <text evidence="11">The sequence shown here is derived from an EMBL/GenBank/DDBJ whole genome shotgun (WGS) entry which is preliminary data.</text>
</comment>
<dbReference type="InterPro" id="IPR002016">
    <property type="entry name" value="Haem_peroxidase"/>
</dbReference>
<dbReference type="SUPFAM" id="SSF48113">
    <property type="entry name" value="Heme-dependent peroxidases"/>
    <property type="match status" value="1"/>
</dbReference>
<accession>A0AAP0I8M2</accession>
<comment type="catalytic activity">
    <reaction evidence="1">
        <text>2 a phenolic donor + H2O2 = 2 a phenolic radical donor + 2 H2O</text>
        <dbReference type="Rhea" id="RHEA:56136"/>
        <dbReference type="ChEBI" id="CHEBI:15377"/>
        <dbReference type="ChEBI" id="CHEBI:16240"/>
        <dbReference type="ChEBI" id="CHEBI:139520"/>
        <dbReference type="ChEBI" id="CHEBI:139521"/>
        <dbReference type="EC" id="1.11.1.7"/>
    </reaction>
</comment>
<dbReference type="GO" id="GO:0020037">
    <property type="term" value="F:heme binding"/>
    <property type="evidence" value="ECO:0007669"/>
    <property type="project" value="InterPro"/>
</dbReference>
<feature type="domain" description="Plant heme peroxidase family profile" evidence="10">
    <location>
        <begin position="30"/>
        <end position="149"/>
    </location>
</feature>
<evidence type="ECO:0000256" key="3">
    <source>
        <dbReference type="ARBA" id="ARBA00022559"/>
    </source>
</evidence>
<dbReference type="PRINTS" id="PR00461">
    <property type="entry name" value="PLPEROXIDASE"/>
</dbReference>
<evidence type="ECO:0000256" key="6">
    <source>
        <dbReference type="ARBA" id="ARBA00023002"/>
    </source>
</evidence>
<dbReference type="Pfam" id="PF00141">
    <property type="entry name" value="peroxidase"/>
    <property type="match status" value="1"/>
</dbReference>
<dbReference type="PANTHER" id="PTHR31517">
    <property type="match status" value="1"/>
</dbReference>
<keyword evidence="4" id="KW-0349">Heme</keyword>
<dbReference type="PANTHER" id="PTHR31517:SF48">
    <property type="entry name" value="PEROXIDASE 16-RELATED"/>
    <property type="match status" value="1"/>
</dbReference>
<evidence type="ECO:0000313" key="12">
    <source>
        <dbReference type="Proteomes" id="UP001417504"/>
    </source>
</evidence>